<sequence length="504" mass="55732">MSFGILPPEVHSMIIGLVADNSSWKEGLRLRCVNRLFDREIQAQYFDFGNIHTSMDEDTDRITLRMGLQHLYRLLKGQICARQPRTALIAHLKDAVKILLSTPTFHIPDSCQARYVHTVNGTIRLEPGGRASQAASMVALGVLDFLAGDKIPLCVPLARLTRSPRQIDSLSWAIVTAISMKDTATIKTLVEQLPDMSVRKNICADPLRFAVTSHWYDMVQYLLDHGADVNAPHNHAHCSPKYERMLIEQPCLSGDVRMVTLLLEPQYGLKLDAADCDRLLWSIVRKLAVGQTDDTSSIEIIRLFLRTVPRNTKGSVQHLVVHLAVVYDVPELIPIVVEMGYDVNETEGGRSHLSLAAARGQFEVVKVLLDHGARHGLQSDLDAVRAACVNGRASVLRTLLTRVTTIDEYGHALAAGHFLLAAKASCSDHETMSRYIEVLDCLWEHGLDLNAANCGVKALRFAIENNHSVLETNLLGKGVHLPDSNPSDANLGKSVTDMSIRENS</sequence>
<dbReference type="EMBL" id="LVKK01000118">
    <property type="protein sequence ID" value="OAG35435.1"/>
    <property type="molecule type" value="Genomic_DNA"/>
</dbReference>
<name>A0A177ETS0_9EURO</name>
<dbReference type="Pfam" id="PF12796">
    <property type="entry name" value="Ank_2"/>
    <property type="match status" value="1"/>
</dbReference>
<protein>
    <submittedName>
        <fullName evidence="2">Uncharacterized protein</fullName>
    </submittedName>
</protein>
<dbReference type="InterPro" id="IPR036770">
    <property type="entry name" value="Ankyrin_rpt-contain_sf"/>
</dbReference>
<dbReference type="PROSITE" id="PS50088">
    <property type="entry name" value="ANK_REPEAT"/>
    <property type="match status" value="2"/>
</dbReference>
<dbReference type="Gene3D" id="1.25.40.20">
    <property type="entry name" value="Ankyrin repeat-containing domain"/>
    <property type="match status" value="2"/>
</dbReference>
<dbReference type="PANTHER" id="PTHR46224:SF6">
    <property type="entry name" value="ANKYRIN REPEAT FAMILY PROTEIN"/>
    <property type="match status" value="1"/>
</dbReference>
<evidence type="ECO:0000313" key="3">
    <source>
        <dbReference type="Proteomes" id="UP000077002"/>
    </source>
</evidence>
<dbReference type="PANTHER" id="PTHR46224">
    <property type="entry name" value="ANKYRIN REPEAT FAMILY PROTEIN"/>
    <property type="match status" value="1"/>
</dbReference>
<proteinExistence type="predicted"/>
<organism evidence="2 3">
    <name type="scientific">Fonsecaea monophora</name>
    <dbReference type="NCBI Taxonomy" id="254056"/>
    <lineage>
        <taxon>Eukaryota</taxon>
        <taxon>Fungi</taxon>
        <taxon>Dikarya</taxon>
        <taxon>Ascomycota</taxon>
        <taxon>Pezizomycotina</taxon>
        <taxon>Eurotiomycetes</taxon>
        <taxon>Chaetothyriomycetidae</taxon>
        <taxon>Chaetothyriales</taxon>
        <taxon>Herpotrichiellaceae</taxon>
        <taxon>Fonsecaea</taxon>
    </lineage>
</organism>
<keyword evidence="1" id="KW-0040">ANK repeat</keyword>
<dbReference type="Pfam" id="PF00023">
    <property type="entry name" value="Ank"/>
    <property type="match status" value="1"/>
</dbReference>
<feature type="repeat" description="ANK" evidence="1">
    <location>
        <begin position="348"/>
        <end position="380"/>
    </location>
</feature>
<dbReference type="SMART" id="SM00248">
    <property type="entry name" value="ANK"/>
    <property type="match status" value="5"/>
</dbReference>
<evidence type="ECO:0000313" key="2">
    <source>
        <dbReference type="EMBL" id="OAG35435.1"/>
    </source>
</evidence>
<dbReference type="InterPro" id="IPR051616">
    <property type="entry name" value="Cul2-RING_E3_ligase_SR"/>
</dbReference>
<evidence type="ECO:0000256" key="1">
    <source>
        <dbReference type="PROSITE-ProRule" id="PRU00023"/>
    </source>
</evidence>
<dbReference type="PROSITE" id="PS50297">
    <property type="entry name" value="ANK_REP_REGION"/>
    <property type="match status" value="1"/>
</dbReference>
<dbReference type="SUPFAM" id="SSF48403">
    <property type="entry name" value="Ankyrin repeat"/>
    <property type="match status" value="1"/>
</dbReference>
<keyword evidence="3" id="KW-1185">Reference proteome</keyword>
<dbReference type="InterPro" id="IPR002110">
    <property type="entry name" value="Ankyrin_rpt"/>
</dbReference>
<accession>A0A177ETS0</accession>
<gene>
    <name evidence="2" type="ORF">AYO21_10385</name>
</gene>
<dbReference type="RefSeq" id="XP_022507387.1">
    <property type="nucleotide sequence ID" value="XM_022660306.1"/>
</dbReference>
<dbReference type="GeneID" id="34605507"/>
<dbReference type="AlphaFoldDB" id="A0A177ETS0"/>
<dbReference type="OrthoDB" id="4772757at2759"/>
<reference evidence="2 3" key="1">
    <citation type="submission" date="2016-03" db="EMBL/GenBank/DDBJ databases">
        <title>Draft genome sequence of the Fonsecaea monophora CBS 269.37.</title>
        <authorList>
            <person name="Bombassaro A."/>
            <person name="Vinicius W.A."/>
            <person name="De Hoog S."/>
            <person name="Sun J."/>
            <person name="Souza E.M."/>
            <person name="Raittz R.T."/>
            <person name="Costa F."/>
            <person name="Leao A.C."/>
            <person name="Tadra-Sfeir M.Z."/>
            <person name="Baura V."/>
            <person name="Balsanelli E."/>
            <person name="Pedrosa F.O."/>
            <person name="Moreno L.F."/>
            <person name="Steffens M.B."/>
            <person name="Xi L."/>
            <person name="Bocca A.L."/>
            <person name="Felipe M.S."/>
            <person name="Teixeira M."/>
            <person name="Telles Filho F.Q."/>
            <person name="Azevedo C.M."/>
            <person name="Gomes R."/>
            <person name="Vicente V.A."/>
        </authorList>
    </citation>
    <scope>NUCLEOTIDE SEQUENCE [LARGE SCALE GENOMIC DNA]</scope>
    <source>
        <strain evidence="2 3">CBS 269.37</strain>
    </source>
</reference>
<comment type="caution">
    <text evidence="2">The sequence shown here is derived from an EMBL/GenBank/DDBJ whole genome shotgun (WGS) entry which is preliminary data.</text>
</comment>
<feature type="repeat" description="ANK" evidence="1">
    <location>
        <begin position="206"/>
        <end position="234"/>
    </location>
</feature>
<dbReference type="Proteomes" id="UP000077002">
    <property type="component" value="Unassembled WGS sequence"/>
</dbReference>